<evidence type="ECO:0000256" key="1">
    <source>
        <dbReference type="SAM" id="MobiDB-lite"/>
    </source>
</evidence>
<feature type="transmembrane region" description="Helical" evidence="2">
    <location>
        <begin position="14"/>
        <end position="36"/>
    </location>
</feature>
<feature type="region of interest" description="Disordered" evidence="1">
    <location>
        <begin position="151"/>
        <end position="193"/>
    </location>
</feature>
<keyword evidence="2" id="KW-0472">Membrane</keyword>
<dbReference type="GeneID" id="54298315"/>
<keyword evidence="2" id="KW-1133">Transmembrane helix</keyword>
<evidence type="ECO:0000313" key="3">
    <source>
        <dbReference type="EMBL" id="KAF2139995.1"/>
    </source>
</evidence>
<accession>A0A6A6B9K6</accession>
<dbReference type="Proteomes" id="UP000799438">
    <property type="component" value="Unassembled WGS sequence"/>
</dbReference>
<dbReference type="OrthoDB" id="4148767at2759"/>
<dbReference type="RefSeq" id="XP_033395708.1">
    <property type="nucleotide sequence ID" value="XM_033540819.1"/>
</dbReference>
<reference evidence="3" key="1">
    <citation type="journal article" date="2020" name="Stud. Mycol.">
        <title>101 Dothideomycetes genomes: a test case for predicting lifestyles and emergence of pathogens.</title>
        <authorList>
            <person name="Haridas S."/>
            <person name="Albert R."/>
            <person name="Binder M."/>
            <person name="Bloem J."/>
            <person name="Labutti K."/>
            <person name="Salamov A."/>
            <person name="Andreopoulos B."/>
            <person name="Baker S."/>
            <person name="Barry K."/>
            <person name="Bills G."/>
            <person name="Bluhm B."/>
            <person name="Cannon C."/>
            <person name="Castanera R."/>
            <person name="Culley D."/>
            <person name="Daum C."/>
            <person name="Ezra D."/>
            <person name="Gonzalez J."/>
            <person name="Henrissat B."/>
            <person name="Kuo A."/>
            <person name="Liang C."/>
            <person name="Lipzen A."/>
            <person name="Lutzoni F."/>
            <person name="Magnuson J."/>
            <person name="Mondo S."/>
            <person name="Nolan M."/>
            <person name="Ohm R."/>
            <person name="Pangilinan J."/>
            <person name="Park H.-J."/>
            <person name="Ramirez L."/>
            <person name="Alfaro M."/>
            <person name="Sun H."/>
            <person name="Tritt A."/>
            <person name="Yoshinaga Y."/>
            <person name="Zwiers L.-H."/>
            <person name="Turgeon B."/>
            <person name="Goodwin S."/>
            <person name="Spatafora J."/>
            <person name="Crous P."/>
            <person name="Grigoriev I."/>
        </authorList>
    </citation>
    <scope>NUCLEOTIDE SEQUENCE</scope>
    <source>
        <strain evidence="3">CBS 121167</strain>
    </source>
</reference>
<organism evidence="3 4">
    <name type="scientific">Aplosporella prunicola CBS 121167</name>
    <dbReference type="NCBI Taxonomy" id="1176127"/>
    <lineage>
        <taxon>Eukaryota</taxon>
        <taxon>Fungi</taxon>
        <taxon>Dikarya</taxon>
        <taxon>Ascomycota</taxon>
        <taxon>Pezizomycotina</taxon>
        <taxon>Dothideomycetes</taxon>
        <taxon>Dothideomycetes incertae sedis</taxon>
        <taxon>Botryosphaeriales</taxon>
        <taxon>Aplosporellaceae</taxon>
        <taxon>Aplosporella</taxon>
    </lineage>
</organism>
<proteinExistence type="predicted"/>
<dbReference type="AlphaFoldDB" id="A0A6A6B9K6"/>
<name>A0A6A6B9K6_9PEZI</name>
<dbReference type="EMBL" id="ML995491">
    <property type="protein sequence ID" value="KAF2139995.1"/>
    <property type="molecule type" value="Genomic_DNA"/>
</dbReference>
<feature type="compositionally biased region" description="Acidic residues" evidence="1">
    <location>
        <begin position="182"/>
        <end position="193"/>
    </location>
</feature>
<keyword evidence="4" id="KW-1185">Reference proteome</keyword>
<gene>
    <name evidence="3" type="ORF">K452DRAFT_289387</name>
</gene>
<feature type="region of interest" description="Disordered" evidence="1">
    <location>
        <begin position="74"/>
        <end position="94"/>
    </location>
</feature>
<protein>
    <submittedName>
        <fullName evidence="3">Uncharacterized protein</fullName>
    </submittedName>
</protein>
<sequence>MGVTISTHSGVSPLALASTTAGFISFAFTIATFLRVTWENYATFRHAHRQIDTHLGNLKQGLYEERAHLRRAARFRRRHRPSTSTSTSTNGCEASLKEAGAAERGYAGYSGNHGRDGAADDDDVTARVMRATVRNMLREFWVLEKPFLRDEDGGGKRRGSSSRRDANARNGEGGQDDTAALSDEDDDDDSEEECAYHTAYRECGLRERILWMRSKADVVLLLQRLGRLETRRIAKEVGEAALYVPLYLYCYPFPHAAARQSSTVPGE</sequence>
<keyword evidence="2" id="KW-0812">Transmembrane</keyword>
<evidence type="ECO:0000313" key="4">
    <source>
        <dbReference type="Proteomes" id="UP000799438"/>
    </source>
</evidence>
<evidence type="ECO:0000256" key="2">
    <source>
        <dbReference type="SAM" id="Phobius"/>
    </source>
</evidence>